<dbReference type="EMBL" id="FQNC01000047">
    <property type="protein sequence ID" value="SGY77566.1"/>
    <property type="molecule type" value="Genomic_DNA"/>
</dbReference>
<evidence type="ECO:0000313" key="2">
    <source>
        <dbReference type="EMBL" id="SGY77566.1"/>
    </source>
</evidence>
<evidence type="ECO:0000256" key="1">
    <source>
        <dbReference type="SAM" id="MobiDB-lite"/>
    </source>
</evidence>
<keyword evidence="3" id="KW-1185">Reference proteome</keyword>
<feature type="compositionally biased region" description="Basic and acidic residues" evidence="1">
    <location>
        <begin position="329"/>
        <end position="338"/>
    </location>
</feature>
<organism evidence="2 3">
    <name type="scientific">Microbotryum silenes-dioicae</name>
    <dbReference type="NCBI Taxonomy" id="796604"/>
    <lineage>
        <taxon>Eukaryota</taxon>
        <taxon>Fungi</taxon>
        <taxon>Dikarya</taxon>
        <taxon>Basidiomycota</taxon>
        <taxon>Pucciniomycotina</taxon>
        <taxon>Microbotryomycetes</taxon>
        <taxon>Microbotryales</taxon>
        <taxon>Microbotryaceae</taxon>
        <taxon>Microbotryum</taxon>
    </lineage>
</organism>
<dbReference type="AlphaFoldDB" id="A0A2X0MFY7"/>
<protein>
    <submittedName>
        <fullName evidence="2">BQ5605_C005g03670 protein</fullName>
    </submittedName>
</protein>
<gene>
    <name evidence="2" type="primary">BQ5605_C005g03670</name>
    <name evidence="2" type="ORF">BQ5605_C005G03670</name>
</gene>
<dbReference type="Proteomes" id="UP000249464">
    <property type="component" value="Unassembled WGS sequence"/>
</dbReference>
<reference evidence="2 3" key="1">
    <citation type="submission" date="2016-11" db="EMBL/GenBank/DDBJ databases">
        <authorList>
            <person name="Jaros S."/>
            <person name="Januszkiewicz K."/>
            <person name="Wedrychowicz H."/>
        </authorList>
    </citation>
    <scope>NUCLEOTIDE SEQUENCE [LARGE SCALE GENOMIC DNA]</scope>
</reference>
<evidence type="ECO:0000313" key="3">
    <source>
        <dbReference type="Proteomes" id="UP000249464"/>
    </source>
</evidence>
<name>A0A2X0MFY7_9BASI</name>
<proteinExistence type="predicted"/>
<accession>A0A2X0MFY7</accession>
<sequence length="392" mass="44169">MKEVFFLYISWTLKLPTAIFRKEAAALTRLRLRAKITVKHGHDCLGNALEVVPDALLSRETNLSSALVSLVGKIDGNRHHRRLYHIPTCKAATDRAKYNEPKRGRLFRNAIIRHLEEIIAATARRIQVVVPSDKSTPVTHPVPFITNETLAACVHGRSSKEWEVAFCHVVSFVFPQPPYLGPSKMKHFDTLSFDEDVIVPPMTKFSSETTNSTTSEAKITEISSDSTADDYGKRSNTSDVWYVVLFHVEWSRKSRELEMTLARMSNQLAPSTLSFGVVTPESTPPIFYDLDLSTSVTSSFQDLPLIALYHRGELVDRLPKNAQKIALERKERREEMRRQGWSSKSLREGQRRRERKKITEGADAGDGDEGSESGSGTDESEDEREVQIIAAV</sequence>
<feature type="region of interest" description="Disordered" evidence="1">
    <location>
        <begin position="329"/>
        <end position="392"/>
    </location>
</feature>